<dbReference type="EMBL" id="KQ964731">
    <property type="protein sequence ID" value="KXN66398.1"/>
    <property type="molecule type" value="Genomic_DNA"/>
</dbReference>
<evidence type="ECO:0008006" key="7">
    <source>
        <dbReference type="Google" id="ProtNLM"/>
    </source>
</evidence>
<sequence>MAIDMKLICLVMCFDFIASSAALISATTNLFNIGHGLSDTVFCSLDAIALDTGFIMSLSMVGILSLERCLVIVYKKKFPPKFYYSIIAAQLVLNCIPIIVSLLMDGFYIMPVSEYCLFDVDNPGGLFGSVLVFLLGGSSLTTILVCYGLICWYRRSVTQKTQLDLGLDPEKVQRDVNRTILKSLTLVGASVITNGPYITIQIVSWVNINNLTPLADMLSVICITSSCFVNTFILLNMKPDLMKSLKQLWLIN</sequence>
<organism evidence="5 6">
    <name type="scientific">Conidiobolus coronatus (strain ATCC 28846 / CBS 209.66 / NRRL 28638)</name>
    <name type="common">Delacroixia coronata</name>
    <dbReference type="NCBI Taxonomy" id="796925"/>
    <lineage>
        <taxon>Eukaryota</taxon>
        <taxon>Fungi</taxon>
        <taxon>Fungi incertae sedis</taxon>
        <taxon>Zoopagomycota</taxon>
        <taxon>Entomophthoromycotina</taxon>
        <taxon>Entomophthoromycetes</taxon>
        <taxon>Entomophthorales</taxon>
        <taxon>Ancylistaceae</taxon>
        <taxon>Conidiobolus</taxon>
    </lineage>
</organism>
<protein>
    <recommendedName>
        <fullName evidence="7">G-protein coupled receptors family 1 profile domain-containing protein</fullName>
    </recommendedName>
</protein>
<dbReference type="Proteomes" id="UP000070444">
    <property type="component" value="Unassembled WGS sequence"/>
</dbReference>
<dbReference type="AlphaFoldDB" id="A0A137NUJ6"/>
<keyword evidence="6" id="KW-1185">Reference proteome</keyword>
<comment type="subcellular location">
    <subcellularLocation>
        <location evidence="1">Membrane</location>
        <topology evidence="1">Multi-pass membrane protein</topology>
    </subcellularLocation>
</comment>
<proteinExistence type="predicted"/>
<feature type="transmembrane region" description="Helical" evidence="4">
    <location>
        <begin position="184"/>
        <end position="206"/>
    </location>
</feature>
<dbReference type="SUPFAM" id="SSF81321">
    <property type="entry name" value="Family A G protein-coupled receptor-like"/>
    <property type="match status" value="1"/>
</dbReference>
<feature type="transmembrane region" description="Helical" evidence="4">
    <location>
        <begin position="130"/>
        <end position="153"/>
    </location>
</feature>
<evidence type="ECO:0000313" key="5">
    <source>
        <dbReference type="EMBL" id="KXN66398.1"/>
    </source>
</evidence>
<name>A0A137NUJ6_CONC2</name>
<dbReference type="CDD" id="cd00637">
    <property type="entry name" value="7tm_classA_rhodopsin-like"/>
    <property type="match status" value="1"/>
</dbReference>
<dbReference type="GO" id="GO:0016020">
    <property type="term" value="C:membrane"/>
    <property type="evidence" value="ECO:0007669"/>
    <property type="project" value="UniProtKB-SubCell"/>
</dbReference>
<feature type="transmembrane region" description="Helical" evidence="4">
    <location>
        <begin position="54"/>
        <end position="74"/>
    </location>
</feature>
<evidence type="ECO:0000256" key="3">
    <source>
        <dbReference type="ARBA" id="ARBA00023170"/>
    </source>
</evidence>
<evidence type="ECO:0000256" key="1">
    <source>
        <dbReference type="ARBA" id="ARBA00004141"/>
    </source>
</evidence>
<evidence type="ECO:0000313" key="6">
    <source>
        <dbReference type="Proteomes" id="UP000070444"/>
    </source>
</evidence>
<reference evidence="5 6" key="1">
    <citation type="journal article" date="2015" name="Genome Biol. Evol.">
        <title>Phylogenomic analyses indicate that early fungi evolved digesting cell walls of algal ancestors of land plants.</title>
        <authorList>
            <person name="Chang Y."/>
            <person name="Wang S."/>
            <person name="Sekimoto S."/>
            <person name="Aerts A.L."/>
            <person name="Choi C."/>
            <person name="Clum A."/>
            <person name="LaButti K.M."/>
            <person name="Lindquist E.A."/>
            <person name="Yee Ngan C."/>
            <person name="Ohm R.A."/>
            <person name="Salamov A.A."/>
            <person name="Grigoriev I.V."/>
            <person name="Spatafora J.W."/>
            <person name="Berbee M.L."/>
        </authorList>
    </citation>
    <scope>NUCLEOTIDE SEQUENCE [LARGE SCALE GENOMIC DNA]</scope>
    <source>
        <strain evidence="5 6">NRRL 28638</strain>
    </source>
</reference>
<keyword evidence="4" id="KW-0812">Transmembrane</keyword>
<keyword evidence="4" id="KW-1133">Transmembrane helix</keyword>
<keyword evidence="4" id="KW-0472">Membrane</keyword>
<dbReference type="PANTHER" id="PTHR24240">
    <property type="entry name" value="OPSIN"/>
    <property type="match status" value="1"/>
</dbReference>
<accession>A0A137NUJ6</accession>
<evidence type="ECO:0000256" key="2">
    <source>
        <dbReference type="ARBA" id="ARBA00023040"/>
    </source>
</evidence>
<dbReference type="Gene3D" id="1.20.1070.10">
    <property type="entry name" value="Rhodopsin 7-helix transmembrane proteins"/>
    <property type="match status" value="1"/>
</dbReference>
<keyword evidence="2" id="KW-0297">G-protein coupled receptor</keyword>
<dbReference type="InterPro" id="IPR050125">
    <property type="entry name" value="GPCR_opsins"/>
</dbReference>
<dbReference type="GO" id="GO:0004930">
    <property type="term" value="F:G protein-coupled receptor activity"/>
    <property type="evidence" value="ECO:0007669"/>
    <property type="project" value="UniProtKB-KW"/>
</dbReference>
<feature type="transmembrane region" description="Helical" evidence="4">
    <location>
        <begin position="218"/>
        <end position="237"/>
    </location>
</feature>
<keyword evidence="2" id="KW-0807">Transducer</keyword>
<evidence type="ECO:0000256" key="4">
    <source>
        <dbReference type="SAM" id="Phobius"/>
    </source>
</evidence>
<feature type="transmembrane region" description="Helical" evidence="4">
    <location>
        <begin position="86"/>
        <end position="110"/>
    </location>
</feature>
<gene>
    <name evidence="5" type="ORF">CONCODRAFT_11779</name>
</gene>
<keyword evidence="3" id="KW-0675">Receptor</keyword>